<feature type="transmembrane region" description="Helical" evidence="1">
    <location>
        <begin position="68"/>
        <end position="88"/>
    </location>
</feature>
<name>A0A8J7C1X0_9BACT</name>
<feature type="transmembrane region" description="Helical" evidence="1">
    <location>
        <begin position="204"/>
        <end position="226"/>
    </location>
</feature>
<feature type="transmembrane region" description="Helical" evidence="1">
    <location>
        <begin position="136"/>
        <end position="155"/>
    </location>
</feature>
<gene>
    <name evidence="2" type="ORF">IFK94_10620</name>
</gene>
<feature type="transmembrane region" description="Helical" evidence="1">
    <location>
        <begin position="232"/>
        <end position="255"/>
    </location>
</feature>
<keyword evidence="1" id="KW-0472">Membrane</keyword>
<accession>A0A8J7C1X0</accession>
<dbReference type="EMBL" id="JACXWD010000035">
    <property type="protein sequence ID" value="MBD3868565.1"/>
    <property type="molecule type" value="Genomic_DNA"/>
</dbReference>
<feature type="transmembrane region" description="Helical" evidence="1">
    <location>
        <begin position="108"/>
        <end position="127"/>
    </location>
</feature>
<feature type="transmembrane region" description="Helical" evidence="1">
    <location>
        <begin position="39"/>
        <end position="56"/>
    </location>
</feature>
<sequence length="277" mass="31918">MENHELNWRDEELRFRGCRGGFITRHRALLFSPCDPRKLFSAVALVVAAAGLFYFFQGLVSRIWMEMMEFWTTVLRIGSGVSMVQYELGGVPFSVPFLHVPSGLPGPFLWWAGVAGTILLVLISLLLPRKYLPVSYFLRIVAFFQASSQVFFAFWPEAFPYSTGGYVHTMLIAGMMIIPLVPVVLGFTYYMFDFSFGRKVWLTAMLMIHLVLLIPLQYVAHAWIIYHTSLLFLPLLFFVVGIPLNVLVFIAFYSWGFSWKSNLQDQQVQLKVRRRFV</sequence>
<proteinExistence type="predicted"/>
<dbReference type="AlphaFoldDB" id="A0A8J7C1X0"/>
<feature type="transmembrane region" description="Helical" evidence="1">
    <location>
        <begin position="167"/>
        <end position="192"/>
    </location>
</feature>
<protein>
    <submittedName>
        <fullName evidence="2">Uncharacterized protein</fullName>
    </submittedName>
</protein>
<evidence type="ECO:0000256" key="1">
    <source>
        <dbReference type="SAM" id="Phobius"/>
    </source>
</evidence>
<organism evidence="2 3">
    <name type="scientific">Candidatus Polarisedimenticola svalbardensis</name>
    <dbReference type="NCBI Taxonomy" id="2886004"/>
    <lineage>
        <taxon>Bacteria</taxon>
        <taxon>Pseudomonadati</taxon>
        <taxon>Acidobacteriota</taxon>
        <taxon>Candidatus Polarisedimenticolia</taxon>
        <taxon>Candidatus Polarisedimenticolales</taxon>
        <taxon>Candidatus Polarisedimenticolaceae</taxon>
        <taxon>Candidatus Polarisedimenticola</taxon>
    </lineage>
</organism>
<dbReference type="Proteomes" id="UP000648239">
    <property type="component" value="Unassembled WGS sequence"/>
</dbReference>
<keyword evidence="1" id="KW-0812">Transmembrane</keyword>
<keyword evidence="1" id="KW-1133">Transmembrane helix</keyword>
<evidence type="ECO:0000313" key="2">
    <source>
        <dbReference type="EMBL" id="MBD3868565.1"/>
    </source>
</evidence>
<reference evidence="2 3" key="1">
    <citation type="submission" date="2020-08" db="EMBL/GenBank/DDBJ databases">
        <title>Acidobacteriota in marine sediments use diverse sulfur dissimilation pathways.</title>
        <authorList>
            <person name="Wasmund K."/>
        </authorList>
    </citation>
    <scope>NUCLEOTIDE SEQUENCE [LARGE SCALE GENOMIC DNA]</scope>
    <source>
        <strain evidence="2">MAG AM4</strain>
    </source>
</reference>
<comment type="caution">
    <text evidence="2">The sequence shown here is derived from an EMBL/GenBank/DDBJ whole genome shotgun (WGS) entry which is preliminary data.</text>
</comment>
<evidence type="ECO:0000313" key="3">
    <source>
        <dbReference type="Proteomes" id="UP000648239"/>
    </source>
</evidence>